<dbReference type="PANTHER" id="PTHR11328:SF24">
    <property type="entry name" value="MAJOR FACILITATOR SUPERFAMILY (MFS) PROFILE DOMAIN-CONTAINING PROTEIN"/>
    <property type="match status" value="1"/>
</dbReference>
<feature type="transmembrane region" description="Helical" evidence="8">
    <location>
        <begin position="257"/>
        <end position="279"/>
    </location>
</feature>
<accession>A0ABT5VN78</accession>
<keyword evidence="7 8" id="KW-0472">Membrane</keyword>
<feature type="transmembrane region" description="Helical" evidence="8">
    <location>
        <begin position="87"/>
        <end position="103"/>
    </location>
</feature>
<sequence length="496" mass="55181">MTHSKTAKEDIVPFGQKLAFGSGHLANQLFPAALGVFMVVLVMSLNMNPVLAGILGALPRLLDALTDPIMGFISDNTKSKWGRRKPYILLGSMITGIAFMALWQLHPENSEMYNFFYFLILSVIFFLSFTIYSTPFIGLGYEMTPDYNERTRLMAVGQFFGQMAWVIAPWFWVIIYDPTIFESAPEGARILSIWVGAICMVLGILPALFNKEMILPENSKQANLSMKELAVNTKEFIRGIKLTIQNKPFMKLCGATFFIFNGFQTIAQFAMFIIVYYLFDGDKVGAGYWPAMFGTVSAMATAFLVIPIVTKISEKLGKKNAFVIATLISMIGYALKWWGFNPANPWLMFIPLPLISFGIGGLFTLMMSMTADVCDLDELNNGTRREGMFGAVYWLMVKLGTALALLTSGIVLQAVGFNQSIDHQSVETLTNLRIADIVIPIVTAGMAILLVWKYDITESRALEIRAALIARRGKAKHEGNEIGHNKVVVEIVPDKK</sequence>
<dbReference type="InterPro" id="IPR018043">
    <property type="entry name" value="Na/Gal_symport_CS"/>
</dbReference>
<dbReference type="PANTHER" id="PTHR11328">
    <property type="entry name" value="MAJOR FACILITATOR SUPERFAMILY DOMAIN-CONTAINING PROTEIN"/>
    <property type="match status" value="1"/>
</dbReference>
<dbReference type="PROSITE" id="PS00872">
    <property type="entry name" value="NA_GALACTOSIDE_SYMP"/>
    <property type="match status" value="1"/>
</dbReference>
<evidence type="ECO:0000256" key="8">
    <source>
        <dbReference type="SAM" id="Phobius"/>
    </source>
</evidence>
<organism evidence="9 10">
    <name type="scientific">Paralabilibaculum antarcticum</name>
    <dbReference type="NCBI Taxonomy" id="2912572"/>
    <lineage>
        <taxon>Bacteria</taxon>
        <taxon>Pseudomonadati</taxon>
        <taxon>Bacteroidota</taxon>
        <taxon>Bacteroidia</taxon>
        <taxon>Marinilabiliales</taxon>
        <taxon>Marinifilaceae</taxon>
        <taxon>Paralabilibaculum</taxon>
    </lineage>
</organism>
<keyword evidence="5 8" id="KW-0812">Transmembrane</keyword>
<reference evidence="9 10" key="1">
    <citation type="submission" date="2022-01" db="EMBL/GenBank/DDBJ databases">
        <title>Labilibaculum sp. nov, a marine bacterium isolated from Antarctica.</title>
        <authorList>
            <person name="Dai W."/>
        </authorList>
    </citation>
    <scope>NUCLEOTIDE SEQUENCE [LARGE SCALE GENOMIC DNA]</scope>
    <source>
        <strain evidence="9 10">DW002</strain>
    </source>
</reference>
<evidence type="ECO:0000313" key="10">
    <source>
        <dbReference type="Proteomes" id="UP001528920"/>
    </source>
</evidence>
<feature type="transmembrane region" description="Helical" evidence="8">
    <location>
        <begin position="321"/>
        <end position="340"/>
    </location>
</feature>
<feature type="transmembrane region" description="Helical" evidence="8">
    <location>
        <begin position="291"/>
        <end position="309"/>
    </location>
</feature>
<feature type="transmembrane region" description="Helical" evidence="8">
    <location>
        <begin position="115"/>
        <end position="141"/>
    </location>
</feature>
<dbReference type="RefSeq" id="WP_275108239.1">
    <property type="nucleotide sequence ID" value="NZ_JAKJSC010000001.1"/>
</dbReference>
<proteinExistence type="inferred from homology"/>
<evidence type="ECO:0000256" key="2">
    <source>
        <dbReference type="ARBA" id="ARBA00009617"/>
    </source>
</evidence>
<keyword evidence="6 8" id="KW-1133">Transmembrane helix</keyword>
<evidence type="ECO:0000256" key="6">
    <source>
        <dbReference type="ARBA" id="ARBA00022989"/>
    </source>
</evidence>
<feature type="transmembrane region" description="Helical" evidence="8">
    <location>
        <begin position="187"/>
        <end position="209"/>
    </location>
</feature>
<name>A0ABT5VN78_9BACT</name>
<feature type="transmembrane region" description="Helical" evidence="8">
    <location>
        <begin position="153"/>
        <end position="175"/>
    </location>
</feature>
<keyword evidence="10" id="KW-1185">Reference proteome</keyword>
<evidence type="ECO:0000256" key="7">
    <source>
        <dbReference type="ARBA" id="ARBA00023136"/>
    </source>
</evidence>
<comment type="similarity">
    <text evidence="2">Belongs to the sodium:galactoside symporter (TC 2.A.2) family.</text>
</comment>
<dbReference type="EMBL" id="JAKJSC010000001">
    <property type="protein sequence ID" value="MDE5416901.1"/>
    <property type="molecule type" value="Genomic_DNA"/>
</dbReference>
<comment type="subcellular location">
    <subcellularLocation>
        <location evidence="1">Cell membrane</location>
        <topology evidence="1">Multi-pass membrane protein</topology>
    </subcellularLocation>
</comment>
<evidence type="ECO:0000313" key="9">
    <source>
        <dbReference type="EMBL" id="MDE5416901.1"/>
    </source>
</evidence>
<evidence type="ECO:0000256" key="3">
    <source>
        <dbReference type="ARBA" id="ARBA00022448"/>
    </source>
</evidence>
<keyword evidence="3" id="KW-0813">Transport</keyword>
<dbReference type="CDD" id="cd17332">
    <property type="entry name" value="MFS_MelB_like"/>
    <property type="match status" value="1"/>
</dbReference>
<dbReference type="InterPro" id="IPR036259">
    <property type="entry name" value="MFS_trans_sf"/>
</dbReference>
<evidence type="ECO:0000256" key="4">
    <source>
        <dbReference type="ARBA" id="ARBA00022475"/>
    </source>
</evidence>
<dbReference type="Gene3D" id="1.20.1250.20">
    <property type="entry name" value="MFS general substrate transporter like domains"/>
    <property type="match status" value="1"/>
</dbReference>
<dbReference type="Proteomes" id="UP001528920">
    <property type="component" value="Unassembled WGS sequence"/>
</dbReference>
<feature type="transmembrane region" description="Helical" evidence="8">
    <location>
        <begin position="432"/>
        <end position="452"/>
    </location>
</feature>
<dbReference type="InterPro" id="IPR039672">
    <property type="entry name" value="MFS_2"/>
</dbReference>
<protein>
    <submittedName>
        <fullName evidence="9">MFS transporter</fullName>
    </submittedName>
</protein>
<gene>
    <name evidence="9" type="ORF">L3049_02695</name>
</gene>
<feature type="transmembrane region" description="Helical" evidence="8">
    <location>
        <begin position="388"/>
        <end position="412"/>
    </location>
</feature>
<keyword evidence="4" id="KW-1003">Cell membrane</keyword>
<dbReference type="SUPFAM" id="SSF103473">
    <property type="entry name" value="MFS general substrate transporter"/>
    <property type="match status" value="1"/>
</dbReference>
<evidence type="ECO:0000256" key="5">
    <source>
        <dbReference type="ARBA" id="ARBA00022692"/>
    </source>
</evidence>
<comment type="caution">
    <text evidence="9">The sequence shown here is derived from an EMBL/GenBank/DDBJ whole genome shotgun (WGS) entry which is preliminary data.</text>
</comment>
<feature type="transmembrane region" description="Helical" evidence="8">
    <location>
        <begin position="346"/>
        <end position="367"/>
    </location>
</feature>
<evidence type="ECO:0000256" key="1">
    <source>
        <dbReference type="ARBA" id="ARBA00004651"/>
    </source>
</evidence>
<dbReference type="Pfam" id="PF13347">
    <property type="entry name" value="MFS_2"/>
    <property type="match status" value="1"/>
</dbReference>